<dbReference type="InterPro" id="IPR050995">
    <property type="entry name" value="WD-F-box_domain-protein"/>
</dbReference>
<reference evidence="5" key="1">
    <citation type="journal article" date="2020" name="New Phytol.">
        <title>Comparative genomics reveals dynamic genome evolution in host specialist ectomycorrhizal fungi.</title>
        <authorList>
            <person name="Lofgren L.A."/>
            <person name="Nguyen N.H."/>
            <person name="Vilgalys R."/>
            <person name="Ruytinx J."/>
            <person name="Liao H.L."/>
            <person name="Branco S."/>
            <person name="Kuo A."/>
            <person name="LaButti K."/>
            <person name="Lipzen A."/>
            <person name="Andreopoulos W."/>
            <person name="Pangilinan J."/>
            <person name="Riley R."/>
            <person name="Hundley H."/>
            <person name="Na H."/>
            <person name="Barry K."/>
            <person name="Grigoriev I.V."/>
            <person name="Stajich J.E."/>
            <person name="Kennedy P.G."/>
        </authorList>
    </citation>
    <scope>NUCLEOTIDE SEQUENCE</scope>
    <source>
        <strain evidence="5">MN1</strain>
    </source>
</reference>
<evidence type="ECO:0008006" key="7">
    <source>
        <dbReference type="Google" id="ProtNLM"/>
    </source>
</evidence>
<comment type="caution">
    <text evidence="5">The sequence shown here is derived from an EMBL/GenBank/DDBJ whole genome shotgun (WGS) entry which is preliminary data.</text>
</comment>
<gene>
    <name evidence="5" type="ORF">BJ212DRAFT_789663</name>
</gene>
<evidence type="ECO:0000313" key="6">
    <source>
        <dbReference type="Proteomes" id="UP000807769"/>
    </source>
</evidence>
<dbReference type="PROSITE" id="PS50294">
    <property type="entry name" value="WD_REPEATS_REGION"/>
    <property type="match status" value="4"/>
</dbReference>
<protein>
    <recommendedName>
        <fullName evidence="7">Anaphase-promoting complex subunit 4 WD40 domain-containing protein</fullName>
    </recommendedName>
</protein>
<dbReference type="InterPro" id="IPR020472">
    <property type="entry name" value="WD40_PAC1"/>
</dbReference>
<dbReference type="RefSeq" id="XP_041187601.1">
    <property type="nucleotide sequence ID" value="XM_041344076.1"/>
</dbReference>
<feature type="repeat" description="WD" evidence="3">
    <location>
        <begin position="62"/>
        <end position="103"/>
    </location>
</feature>
<dbReference type="InterPro" id="IPR015943">
    <property type="entry name" value="WD40/YVTN_repeat-like_dom_sf"/>
</dbReference>
<evidence type="ECO:0000256" key="1">
    <source>
        <dbReference type="ARBA" id="ARBA00022574"/>
    </source>
</evidence>
<name>A0A9P7DY72_9AGAM</name>
<feature type="repeat" description="WD" evidence="3">
    <location>
        <begin position="17"/>
        <end position="58"/>
    </location>
</feature>
<dbReference type="Proteomes" id="UP000807769">
    <property type="component" value="Unassembled WGS sequence"/>
</dbReference>
<dbReference type="InterPro" id="IPR001680">
    <property type="entry name" value="WD40_rpt"/>
</dbReference>
<dbReference type="SUPFAM" id="SSF82171">
    <property type="entry name" value="DPP6 N-terminal domain-like"/>
    <property type="match status" value="1"/>
</dbReference>
<dbReference type="Gene3D" id="2.130.10.10">
    <property type="entry name" value="YVTN repeat-like/Quinoprotein amine dehydrogenase"/>
    <property type="match status" value="3"/>
</dbReference>
<dbReference type="PANTHER" id="PTHR14604:SF4">
    <property type="entry name" value="F-BOX DOMAIN-CONTAINING PROTEIN"/>
    <property type="match status" value="1"/>
</dbReference>
<organism evidence="5 6">
    <name type="scientific">Suillus subaureus</name>
    <dbReference type="NCBI Taxonomy" id="48587"/>
    <lineage>
        <taxon>Eukaryota</taxon>
        <taxon>Fungi</taxon>
        <taxon>Dikarya</taxon>
        <taxon>Basidiomycota</taxon>
        <taxon>Agaricomycotina</taxon>
        <taxon>Agaricomycetes</taxon>
        <taxon>Agaricomycetidae</taxon>
        <taxon>Boletales</taxon>
        <taxon>Suillineae</taxon>
        <taxon>Suillaceae</taxon>
        <taxon>Suillus</taxon>
    </lineage>
</organism>
<feature type="repeat" description="WD" evidence="3">
    <location>
        <begin position="313"/>
        <end position="347"/>
    </location>
</feature>
<feature type="repeat" description="WD" evidence="3">
    <location>
        <begin position="104"/>
        <end position="138"/>
    </location>
</feature>
<evidence type="ECO:0000256" key="2">
    <source>
        <dbReference type="ARBA" id="ARBA00022737"/>
    </source>
</evidence>
<dbReference type="PROSITE" id="PS00678">
    <property type="entry name" value="WD_REPEATS_1"/>
    <property type="match status" value="4"/>
</dbReference>
<dbReference type="AlphaFoldDB" id="A0A9P7DY72"/>
<dbReference type="OrthoDB" id="2616995at2759"/>
<dbReference type="Pfam" id="PF00400">
    <property type="entry name" value="WD40"/>
    <property type="match status" value="7"/>
</dbReference>
<keyword evidence="2" id="KW-0677">Repeat</keyword>
<dbReference type="PRINTS" id="PR00320">
    <property type="entry name" value="GPROTEINBRPT"/>
</dbReference>
<evidence type="ECO:0000313" key="5">
    <source>
        <dbReference type="EMBL" id="KAG1806080.1"/>
    </source>
</evidence>
<dbReference type="CDD" id="cd00200">
    <property type="entry name" value="WD40"/>
    <property type="match status" value="1"/>
</dbReference>
<accession>A0A9P7DY72</accession>
<proteinExistence type="predicted"/>
<feature type="region of interest" description="Disordered" evidence="4">
    <location>
        <begin position="1"/>
        <end position="25"/>
    </location>
</feature>
<evidence type="ECO:0000256" key="4">
    <source>
        <dbReference type="SAM" id="MobiDB-lite"/>
    </source>
</evidence>
<feature type="compositionally biased region" description="Polar residues" evidence="4">
    <location>
        <begin position="1"/>
        <end position="11"/>
    </location>
</feature>
<sequence>MSSPTAKTSAVTPRKTMRGHTDPLSNVAHLPDGQRIITSSWDGSLRLWDLESGVQIGDEWRDQGVKAGVGTMALSPNGKTVASGNRDRTVRLWDIETGKVIAGWQGHTRAVESVCWSPNGKRVVSGSVDGTARVWDVKHVKSGEPVKGLNPIKTGDAVLWAVSYSPKATMVATGGFNRNVKIWDAIKYPVRYSDFQVLSIAVKDNLPARRKADHGIKIWDAKTGKLLNTVKLDGSVTSLAWTSDEKKLISGLLNGLIRIFDTATWQQIAVLHGTSDVTSITLFQNDRLLASTSYWDKTARLWNLDTNLQVGSPIQHEDHVRCSAFSADGKLLSTGCVDKNAYVWDVQAILKTAGLEDLLSIPDSVSVTHCLINNINPDII</sequence>
<dbReference type="InterPro" id="IPR019775">
    <property type="entry name" value="WD40_repeat_CS"/>
</dbReference>
<dbReference type="EMBL" id="JABBWG010000048">
    <property type="protein sequence ID" value="KAG1806080.1"/>
    <property type="molecule type" value="Genomic_DNA"/>
</dbReference>
<feature type="repeat" description="WD" evidence="3">
    <location>
        <begin position="152"/>
        <end position="184"/>
    </location>
</feature>
<dbReference type="PANTHER" id="PTHR14604">
    <property type="entry name" value="WD40 REPEAT PF20"/>
    <property type="match status" value="1"/>
</dbReference>
<dbReference type="PROSITE" id="PS50082">
    <property type="entry name" value="WD_REPEATS_2"/>
    <property type="match status" value="5"/>
</dbReference>
<keyword evidence="6" id="KW-1185">Reference proteome</keyword>
<keyword evidence="1 3" id="KW-0853">WD repeat</keyword>
<evidence type="ECO:0000256" key="3">
    <source>
        <dbReference type="PROSITE-ProRule" id="PRU00221"/>
    </source>
</evidence>
<dbReference type="GeneID" id="64638092"/>
<dbReference type="SMART" id="SM00320">
    <property type="entry name" value="WD40"/>
    <property type="match status" value="7"/>
</dbReference>